<dbReference type="InterPro" id="IPR044095">
    <property type="entry name" value="ADCK2_dom"/>
</dbReference>
<keyword evidence="5" id="KW-1185">Reference proteome</keyword>
<feature type="transmembrane region" description="Helical" evidence="2">
    <location>
        <begin position="150"/>
        <end position="174"/>
    </location>
</feature>
<evidence type="ECO:0000256" key="1">
    <source>
        <dbReference type="ARBA" id="ARBA00009670"/>
    </source>
</evidence>
<dbReference type="PANTHER" id="PTHR45890:SF1">
    <property type="entry name" value="AARF DOMAIN CONTAINING KINASE 2"/>
    <property type="match status" value="1"/>
</dbReference>
<evidence type="ECO:0000259" key="3">
    <source>
        <dbReference type="Pfam" id="PF03109"/>
    </source>
</evidence>
<accession>A0ABQ5SFT6</accession>
<keyword evidence="2" id="KW-1133">Transmembrane helix</keyword>
<feature type="transmembrane region" description="Helical" evidence="2">
    <location>
        <begin position="195"/>
        <end position="218"/>
    </location>
</feature>
<dbReference type="Pfam" id="PF03109">
    <property type="entry name" value="ABC1"/>
    <property type="match status" value="1"/>
</dbReference>
<dbReference type="CDD" id="cd13971">
    <property type="entry name" value="ADCK2-like"/>
    <property type="match status" value="1"/>
</dbReference>
<keyword evidence="2" id="KW-0472">Membrane</keyword>
<dbReference type="EMBL" id="BSDZ01000080">
    <property type="protein sequence ID" value="GLI68725.1"/>
    <property type="molecule type" value="Genomic_DNA"/>
</dbReference>
<dbReference type="InterPro" id="IPR052402">
    <property type="entry name" value="ADCK_kinase"/>
</dbReference>
<feature type="transmembrane region" description="Helical" evidence="2">
    <location>
        <begin position="102"/>
        <end position="122"/>
    </location>
</feature>
<dbReference type="InterPro" id="IPR011009">
    <property type="entry name" value="Kinase-like_dom_sf"/>
</dbReference>
<dbReference type="SUPFAM" id="SSF56112">
    <property type="entry name" value="Protein kinase-like (PK-like)"/>
    <property type="match status" value="1"/>
</dbReference>
<protein>
    <recommendedName>
        <fullName evidence="3">ABC1 atypical kinase-like domain-containing protein</fullName>
    </recommendedName>
</protein>
<sequence>MSSHKRQLWSAFRQAALQFSEKAIGASGNGPSTSYGFATLHGSALLRTAVLACASSTARIPLQRQFSRALRRETELFFRQWRGFKTAALGSGVGVSQSSQSLLTALLPPALLWLLMVLPSSYRTFAFQFCGLDVSAAHTRKTQNTTGNSVGAGAAAAGAGSATPFLTILAAFLRRIGILGLGRTVIDEVLLAGRAAYLVLIFLPAVLTAPLVSFMGGLGREKWLELVQWTLEHAGPAFIKWGQWASTRPDLFPEDLCAHLEQLQTSAPAHSPAVSIAAVERAFGRPISELFDAFDARPVASGSIAQVHAATLSARGAALVGGGAEAGARVAVKVRHPGVSELMHRDFILMQRAAAGCSRIPALRELRLEESIRQFGGPLKEQLDLSVEAEHLQRFNANFRAWPNVRFPVPLYPLVGPDVLVESFEDGDLIMRYVRSPHRHNAILAQTGVDVFLNMMLRDNFIHADLHPGNIIVKQAEPPSPLVARAAQCSWLPDRICSWLSDRSPRIVLLDTGMIVELSGRDQAALLGFFRALTRMNGRALAREILNMSVDGTCKDPAAFSAELDSLFRNMDREHLRRESQAVIRDLIERMRQHQVTLRSSVSTVVVTSMVLEGWSSKLDPDVRILDTMRDMLATDWGERLGMAVDRIVGSGQLMD</sequence>
<keyword evidence="2" id="KW-0812">Transmembrane</keyword>
<evidence type="ECO:0000256" key="2">
    <source>
        <dbReference type="SAM" id="Phobius"/>
    </source>
</evidence>
<evidence type="ECO:0000313" key="5">
    <source>
        <dbReference type="Proteomes" id="UP001165090"/>
    </source>
</evidence>
<dbReference type="InterPro" id="IPR004147">
    <property type="entry name" value="ABC1_dom"/>
</dbReference>
<reference evidence="4 5" key="1">
    <citation type="journal article" date="2023" name="IScience">
        <title>Expanded male sex-determining region conserved during the evolution of homothallism in the green alga Volvox.</title>
        <authorList>
            <person name="Yamamoto K."/>
            <person name="Matsuzaki R."/>
            <person name="Mahakham W."/>
            <person name="Heman W."/>
            <person name="Sekimoto H."/>
            <person name="Kawachi M."/>
            <person name="Minakuchi Y."/>
            <person name="Toyoda A."/>
            <person name="Nozaki H."/>
        </authorList>
    </citation>
    <scope>NUCLEOTIDE SEQUENCE [LARGE SCALE GENOMIC DNA]</scope>
    <source>
        <strain evidence="4 5">NIES-4468</strain>
    </source>
</reference>
<comment type="similarity">
    <text evidence="1">Belongs to the protein kinase superfamily. ADCK protein kinase family.</text>
</comment>
<proteinExistence type="inferred from homology"/>
<organism evidence="4 5">
    <name type="scientific">Volvox africanus</name>
    <dbReference type="NCBI Taxonomy" id="51714"/>
    <lineage>
        <taxon>Eukaryota</taxon>
        <taxon>Viridiplantae</taxon>
        <taxon>Chlorophyta</taxon>
        <taxon>core chlorophytes</taxon>
        <taxon>Chlorophyceae</taxon>
        <taxon>CS clade</taxon>
        <taxon>Chlamydomonadales</taxon>
        <taxon>Volvocaceae</taxon>
        <taxon>Volvox</taxon>
    </lineage>
</organism>
<dbReference type="Proteomes" id="UP001165090">
    <property type="component" value="Unassembled WGS sequence"/>
</dbReference>
<comment type="caution">
    <text evidence="4">The sequence shown here is derived from an EMBL/GenBank/DDBJ whole genome shotgun (WGS) entry which is preliminary data.</text>
</comment>
<name>A0ABQ5SFT6_9CHLO</name>
<feature type="domain" description="ABC1 atypical kinase-like" evidence="3">
    <location>
        <begin position="263"/>
        <end position="541"/>
    </location>
</feature>
<gene>
    <name evidence="4" type="ORF">VaNZ11_013215</name>
</gene>
<dbReference type="PANTHER" id="PTHR45890">
    <property type="entry name" value="AARF DOMAIN CONTAINING KINASE 2 (PREDICTED)"/>
    <property type="match status" value="1"/>
</dbReference>
<evidence type="ECO:0000313" key="4">
    <source>
        <dbReference type="EMBL" id="GLI68725.1"/>
    </source>
</evidence>